<dbReference type="GO" id="GO:0016491">
    <property type="term" value="F:oxidoreductase activity"/>
    <property type="evidence" value="ECO:0007669"/>
    <property type="project" value="UniProtKB-KW"/>
</dbReference>
<sequence>MQMLSRWMAGLLHPLIHTGYGAEFGLLGMLAEGLAQAAIHPAAAPVLTPPSLFKYAITTSSDTVNASVSRLTALLPSLVLDKAQQTLSSHGVQTAKEPSVHALTVLAQILHNRDFSLHTIGLPTEDKDDNNALKRVIELRGEQLVALAEAWTVDGTNAEEVAGKIEELTLMNVLMYGVGGWAGRETSKTKQFNADFFLLHLVTSVLFLPSLAAYLSPSSSSILLRSYFLNSLAWYVARGRPALPIRDFYVSVLAHPREHGAPHTAPGKGTLVTSDPSPNPWVPIVQTTLMHPDDHLCKLQRALAHFDRMWGTRQAGYLERLAQVGGAPLEGAELLDGTLWLRVAGLSADRLGWMREGEENQGWDFHGFYE</sequence>
<gene>
    <name evidence="3" type="ORF">WOLCODRAFT_139493</name>
</gene>
<proteinExistence type="predicted"/>
<evidence type="ECO:0000256" key="1">
    <source>
        <dbReference type="ARBA" id="ARBA00023002"/>
    </source>
</evidence>
<dbReference type="STRING" id="742152.A0A2H3IZ05"/>
<keyword evidence="2" id="KW-0812">Transmembrane</keyword>
<keyword evidence="4" id="KW-1185">Reference proteome</keyword>
<dbReference type="OMA" id="HERWHIF"/>
<evidence type="ECO:0000313" key="4">
    <source>
        <dbReference type="Proteomes" id="UP000218811"/>
    </source>
</evidence>
<feature type="transmembrane region" description="Helical" evidence="2">
    <location>
        <begin position="196"/>
        <end position="215"/>
    </location>
</feature>
<dbReference type="InterPro" id="IPR025337">
    <property type="entry name" value="Questin_oxidase-like"/>
</dbReference>
<dbReference type="EMBL" id="KB467832">
    <property type="protein sequence ID" value="PCH34665.1"/>
    <property type="molecule type" value="Genomic_DNA"/>
</dbReference>
<accession>A0A2H3IZ05</accession>
<protein>
    <submittedName>
        <fullName evidence="3">Uncharacterized protein</fullName>
    </submittedName>
</protein>
<dbReference type="Proteomes" id="UP000218811">
    <property type="component" value="Unassembled WGS sequence"/>
</dbReference>
<organism evidence="3 4">
    <name type="scientific">Wolfiporia cocos (strain MD-104)</name>
    <name type="common">Brown rot fungus</name>
    <dbReference type="NCBI Taxonomy" id="742152"/>
    <lineage>
        <taxon>Eukaryota</taxon>
        <taxon>Fungi</taxon>
        <taxon>Dikarya</taxon>
        <taxon>Basidiomycota</taxon>
        <taxon>Agaricomycotina</taxon>
        <taxon>Agaricomycetes</taxon>
        <taxon>Polyporales</taxon>
        <taxon>Phaeolaceae</taxon>
        <taxon>Wolfiporia</taxon>
    </lineage>
</organism>
<dbReference type="Pfam" id="PF14027">
    <property type="entry name" value="Questin_oxidase"/>
    <property type="match status" value="1"/>
</dbReference>
<keyword evidence="1" id="KW-0560">Oxidoreductase</keyword>
<dbReference type="OrthoDB" id="10004862at2759"/>
<keyword evidence="2" id="KW-0472">Membrane</keyword>
<dbReference type="PANTHER" id="PTHR35870:SF1">
    <property type="entry name" value="PROTEIN, PUTATIVE (AFU_ORTHOLOGUE AFUA_5G03330)-RELATED"/>
    <property type="match status" value="1"/>
</dbReference>
<dbReference type="PANTHER" id="PTHR35870">
    <property type="entry name" value="PROTEIN, PUTATIVE (AFU_ORTHOLOGUE AFUA_5G03330)-RELATED"/>
    <property type="match status" value="1"/>
</dbReference>
<keyword evidence="2" id="KW-1133">Transmembrane helix</keyword>
<reference evidence="3 4" key="1">
    <citation type="journal article" date="2012" name="Science">
        <title>The Paleozoic origin of enzymatic lignin decomposition reconstructed from 31 fungal genomes.</title>
        <authorList>
            <person name="Floudas D."/>
            <person name="Binder M."/>
            <person name="Riley R."/>
            <person name="Barry K."/>
            <person name="Blanchette R.A."/>
            <person name="Henrissat B."/>
            <person name="Martinez A.T."/>
            <person name="Otillar R."/>
            <person name="Spatafora J.W."/>
            <person name="Yadav J.S."/>
            <person name="Aerts A."/>
            <person name="Benoit I."/>
            <person name="Boyd A."/>
            <person name="Carlson A."/>
            <person name="Copeland A."/>
            <person name="Coutinho P.M."/>
            <person name="de Vries R.P."/>
            <person name="Ferreira P."/>
            <person name="Findley K."/>
            <person name="Foster B."/>
            <person name="Gaskell J."/>
            <person name="Glotzer D."/>
            <person name="Gorecki P."/>
            <person name="Heitman J."/>
            <person name="Hesse C."/>
            <person name="Hori C."/>
            <person name="Igarashi K."/>
            <person name="Jurgens J.A."/>
            <person name="Kallen N."/>
            <person name="Kersten P."/>
            <person name="Kohler A."/>
            <person name="Kuees U."/>
            <person name="Kumar T.K.A."/>
            <person name="Kuo A."/>
            <person name="LaButti K."/>
            <person name="Larrondo L.F."/>
            <person name="Lindquist E."/>
            <person name="Ling A."/>
            <person name="Lombard V."/>
            <person name="Lucas S."/>
            <person name="Lundell T."/>
            <person name="Martin R."/>
            <person name="McLaughlin D.J."/>
            <person name="Morgenstern I."/>
            <person name="Morin E."/>
            <person name="Murat C."/>
            <person name="Nagy L.G."/>
            <person name="Nolan M."/>
            <person name="Ohm R.A."/>
            <person name="Patyshakuliyeva A."/>
            <person name="Rokas A."/>
            <person name="Ruiz-Duenas F.J."/>
            <person name="Sabat G."/>
            <person name="Salamov A."/>
            <person name="Samejima M."/>
            <person name="Schmutz J."/>
            <person name="Slot J.C."/>
            <person name="St John F."/>
            <person name="Stenlid J."/>
            <person name="Sun H."/>
            <person name="Sun S."/>
            <person name="Syed K."/>
            <person name="Tsang A."/>
            <person name="Wiebenga A."/>
            <person name="Young D."/>
            <person name="Pisabarro A."/>
            <person name="Eastwood D.C."/>
            <person name="Martin F."/>
            <person name="Cullen D."/>
            <person name="Grigoriev I.V."/>
            <person name="Hibbett D.S."/>
        </authorList>
    </citation>
    <scope>NUCLEOTIDE SEQUENCE [LARGE SCALE GENOMIC DNA]</scope>
    <source>
        <strain evidence="3 4">MD-104</strain>
    </source>
</reference>
<evidence type="ECO:0000256" key="2">
    <source>
        <dbReference type="SAM" id="Phobius"/>
    </source>
</evidence>
<evidence type="ECO:0000313" key="3">
    <source>
        <dbReference type="EMBL" id="PCH34665.1"/>
    </source>
</evidence>
<name>A0A2H3IZ05_WOLCO</name>
<dbReference type="AlphaFoldDB" id="A0A2H3IZ05"/>